<evidence type="ECO:0000313" key="3">
    <source>
        <dbReference type="Proteomes" id="UP000823749"/>
    </source>
</evidence>
<feature type="region of interest" description="Disordered" evidence="1">
    <location>
        <begin position="1"/>
        <end position="23"/>
    </location>
</feature>
<protein>
    <recommendedName>
        <fullName evidence="4">Retrotransposon Copia-like N-terminal domain-containing protein</fullName>
    </recommendedName>
</protein>
<dbReference type="PANTHER" id="PTHR37610:SF40">
    <property type="entry name" value="OS01G0909600 PROTEIN"/>
    <property type="match status" value="1"/>
</dbReference>
<sequence length="140" mass="16311">MTESKSKSESKPPSGWSRHDNIPRSITSQKLDEHNYLSWAHAVKVYLRGQRQMKYITYPPPSKGDPTLPDWEVEDSNLMGRFWHSLEPHVATTVEFCDTSKQIWDALSDSFSQQSNVSRVFELYENFYNQAVWEAIIEVL</sequence>
<dbReference type="AlphaFoldDB" id="A0AAV6KZ45"/>
<feature type="compositionally biased region" description="Basic and acidic residues" evidence="1">
    <location>
        <begin position="1"/>
        <end position="10"/>
    </location>
</feature>
<dbReference type="PANTHER" id="PTHR37610">
    <property type="entry name" value="CCHC-TYPE DOMAIN-CONTAINING PROTEIN"/>
    <property type="match status" value="1"/>
</dbReference>
<proteinExistence type="predicted"/>
<reference evidence="2" key="1">
    <citation type="submission" date="2020-08" db="EMBL/GenBank/DDBJ databases">
        <title>Plant Genome Project.</title>
        <authorList>
            <person name="Zhang R.-G."/>
        </authorList>
    </citation>
    <scope>NUCLEOTIDE SEQUENCE</scope>
    <source>
        <strain evidence="2">WSP0</strain>
        <tissue evidence="2">Leaf</tissue>
    </source>
</reference>
<keyword evidence="3" id="KW-1185">Reference proteome</keyword>
<dbReference type="Pfam" id="PF14223">
    <property type="entry name" value="Retrotran_gag_2"/>
    <property type="match status" value="1"/>
</dbReference>
<comment type="caution">
    <text evidence="2">The sequence shown here is derived from an EMBL/GenBank/DDBJ whole genome shotgun (WGS) entry which is preliminary data.</text>
</comment>
<gene>
    <name evidence="2" type="ORF">RHGRI_007669</name>
</gene>
<dbReference type="EMBL" id="JACTNZ010000003">
    <property type="protein sequence ID" value="KAG5557509.1"/>
    <property type="molecule type" value="Genomic_DNA"/>
</dbReference>
<evidence type="ECO:0008006" key="4">
    <source>
        <dbReference type="Google" id="ProtNLM"/>
    </source>
</evidence>
<organism evidence="2 3">
    <name type="scientific">Rhododendron griersonianum</name>
    <dbReference type="NCBI Taxonomy" id="479676"/>
    <lineage>
        <taxon>Eukaryota</taxon>
        <taxon>Viridiplantae</taxon>
        <taxon>Streptophyta</taxon>
        <taxon>Embryophyta</taxon>
        <taxon>Tracheophyta</taxon>
        <taxon>Spermatophyta</taxon>
        <taxon>Magnoliopsida</taxon>
        <taxon>eudicotyledons</taxon>
        <taxon>Gunneridae</taxon>
        <taxon>Pentapetalae</taxon>
        <taxon>asterids</taxon>
        <taxon>Ericales</taxon>
        <taxon>Ericaceae</taxon>
        <taxon>Ericoideae</taxon>
        <taxon>Rhodoreae</taxon>
        <taxon>Rhododendron</taxon>
    </lineage>
</organism>
<name>A0AAV6KZ45_9ERIC</name>
<evidence type="ECO:0000313" key="2">
    <source>
        <dbReference type="EMBL" id="KAG5557509.1"/>
    </source>
</evidence>
<evidence type="ECO:0000256" key="1">
    <source>
        <dbReference type="SAM" id="MobiDB-lite"/>
    </source>
</evidence>
<dbReference type="Proteomes" id="UP000823749">
    <property type="component" value="Chromosome 3"/>
</dbReference>
<accession>A0AAV6KZ45</accession>